<evidence type="ECO:0000256" key="1">
    <source>
        <dbReference type="SAM" id="Phobius"/>
    </source>
</evidence>
<evidence type="ECO:0000313" key="11">
    <source>
        <dbReference type="Proteomes" id="UP000062398"/>
    </source>
</evidence>
<evidence type="ECO:0000313" key="12">
    <source>
        <dbReference type="Proteomes" id="UP000062475"/>
    </source>
</evidence>
<keyword evidence="1" id="KW-0472">Membrane</keyword>
<dbReference type="Proteomes" id="UP000061362">
    <property type="component" value="Chromosome"/>
</dbReference>
<dbReference type="EMBL" id="CP012172">
    <property type="protein sequence ID" value="AKV73663.1"/>
    <property type="molecule type" value="Genomic_DNA"/>
</dbReference>
<dbReference type="EMBL" id="CP012174">
    <property type="protein sequence ID" value="AKV78154.1"/>
    <property type="molecule type" value="Genomic_DNA"/>
</dbReference>
<reference evidence="2 8" key="1">
    <citation type="journal article" date="2014" name="J. Bacteriol.">
        <title>Role of an Archaeal PitA Transporter in the Copper and Arsenic Resistance of Metallosphaera sedula, an Extreme Thermoacidophile.</title>
        <authorList>
            <person name="McCarthy S."/>
            <person name="Ai C."/>
            <person name="Wheaton G."/>
            <person name="Tevatia R."/>
            <person name="Eckrich V."/>
            <person name="Kelly R."/>
            <person name="Blum P."/>
        </authorList>
    </citation>
    <scope>NUCLEOTIDE SEQUENCE [LARGE SCALE GENOMIC DNA]</scope>
    <source>
        <strain evidence="2 8">CuR1</strain>
    </source>
</reference>
<dbReference type="AlphaFoldDB" id="A0A088E353"/>
<keyword evidence="1" id="KW-0812">Transmembrane</keyword>
<evidence type="ECO:0000313" key="4">
    <source>
        <dbReference type="EMBL" id="AKV75903.1"/>
    </source>
</evidence>
<keyword evidence="1" id="KW-1133">Transmembrane helix</keyword>
<dbReference type="EMBL" id="CP012173">
    <property type="protein sequence ID" value="AKV75903.1"/>
    <property type="molecule type" value="Genomic_DNA"/>
</dbReference>
<proteinExistence type="predicted"/>
<dbReference type="Pfam" id="PF06053">
    <property type="entry name" value="DUF929"/>
    <property type="match status" value="1"/>
</dbReference>
<organism evidence="2 8">
    <name type="scientific">Metallosphaera sedula</name>
    <dbReference type="NCBI Taxonomy" id="43687"/>
    <lineage>
        <taxon>Archaea</taxon>
        <taxon>Thermoproteota</taxon>
        <taxon>Thermoprotei</taxon>
        <taxon>Sulfolobales</taxon>
        <taxon>Sulfolobaceae</taxon>
        <taxon>Metallosphaera</taxon>
    </lineage>
</organism>
<dbReference type="Proteomes" id="UP000056255">
    <property type="component" value="Chromosome"/>
</dbReference>
<evidence type="ECO:0000313" key="2">
    <source>
        <dbReference type="EMBL" id="AIM26701.1"/>
    </source>
</evidence>
<dbReference type="EMBL" id="CP008822">
    <property type="protein sequence ID" value="AIM26701.1"/>
    <property type="molecule type" value="Genomic_DNA"/>
</dbReference>
<dbReference type="Proteomes" id="UP000068832">
    <property type="component" value="Chromosome"/>
</dbReference>
<dbReference type="Proteomes" id="UP000062398">
    <property type="component" value="Chromosome"/>
</dbReference>
<evidence type="ECO:0000313" key="10">
    <source>
        <dbReference type="Proteomes" id="UP000061362"/>
    </source>
</evidence>
<dbReference type="Proteomes" id="UP000029084">
    <property type="component" value="Chromosome"/>
</dbReference>
<dbReference type="InterPro" id="IPR009272">
    <property type="entry name" value="DUF929"/>
</dbReference>
<evidence type="ECO:0000313" key="8">
    <source>
        <dbReference type="Proteomes" id="UP000029084"/>
    </source>
</evidence>
<dbReference type="OrthoDB" id="57485at2157"/>
<accession>A0A088E353</accession>
<protein>
    <recommendedName>
        <fullName evidence="14">DUF929 domain-containing protein</fullName>
    </recommendedName>
</protein>
<evidence type="ECO:0000313" key="13">
    <source>
        <dbReference type="Proteomes" id="UP000068832"/>
    </source>
</evidence>
<reference evidence="10 11" key="2">
    <citation type="journal article" date="2015" name="Genome Announc.">
        <title>Complete Genome Sequences of Evolved Arsenate-Resistant Metallosphaera sedula Strains.</title>
        <authorList>
            <person name="Ai C."/>
            <person name="McCarthy S."/>
            <person name="Schackwitz W."/>
            <person name="Martin J."/>
            <person name="Lipzen A."/>
            <person name="Blum P."/>
        </authorList>
    </citation>
    <scope>NUCLEOTIDE SEQUENCE [LARGE SCALE GENOMIC DNA]</scope>
    <source>
        <strain evidence="5 11">ARS120-1</strain>
        <strain evidence="6 10">ARS120-2</strain>
        <strain evidence="3 13">ARS50-1</strain>
        <strain evidence="4 12">ARS50-2</strain>
    </source>
</reference>
<gene>
    <name evidence="2" type="ORF">HA72_0539</name>
    <name evidence="3" type="ORF">MsedA_0551</name>
    <name evidence="4" type="ORF">MsedB_0551</name>
    <name evidence="5" type="ORF">MsedC_0550</name>
    <name evidence="6" type="ORF">MsedD_0551</name>
    <name evidence="7" type="ORF">MsedE_0551</name>
</gene>
<evidence type="ECO:0008006" key="14">
    <source>
        <dbReference type="Google" id="ProtNLM"/>
    </source>
</evidence>
<dbReference type="Proteomes" id="UP000062475">
    <property type="component" value="Chromosome"/>
</dbReference>
<feature type="transmembrane region" description="Helical" evidence="1">
    <location>
        <begin position="6"/>
        <end position="24"/>
    </location>
</feature>
<evidence type="ECO:0000313" key="5">
    <source>
        <dbReference type="EMBL" id="AKV78154.1"/>
    </source>
</evidence>
<sequence length="257" mass="28011">MYSSRILAIVAVIVVVVSFLSLYFSRIYVTSAQSIPAGQFVKISNQDLAPKGKIIIVEQSWIGCPVGAAASWSIYDALKNYGNFSYQLHYSDPLHSPASIPGLIFTQFNSTSVVQFYVAYVYNEYLNASYNGTPIPESQLVQAGEQILTQEYSQMGLPPQVSQLIIKYETQVPVTSYGKPSALYVNPPHLNFAILISGPGGTYIVTTPIVNPNILSGYSPEYVLTHIDQFTQIIQGAQLIQNATLEAAGPLASECPT</sequence>
<name>A0A088E353_9CREN</name>
<dbReference type="RefSeq" id="WP_012020502.1">
    <property type="nucleotide sequence ID" value="NZ_CP008822.1"/>
</dbReference>
<reference evidence="7 9" key="3">
    <citation type="submission" date="2015-07" db="EMBL/GenBank/DDBJ databases">
        <title>Physiological, transcriptional responses and genome re-sequencing of acid resistant extremely thermoacidophilic Metallosphaera sedula SARC-M1.</title>
        <authorList>
            <person name="Ai C."/>
            <person name="McCarthy S."/>
            <person name="Eckrich V."/>
            <person name="Rudrappa D."/>
            <person name="Qiu G."/>
            <person name="Blum P."/>
        </authorList>
    </citation>
    <scope>NUCLEOTIDE SEQUENCE [LARGE SCALE GENOMIC DNA]</scope>
    <source>
        <strain evidence="7 9">SARC-M1</strain>
    </source>
</reference>
<dbReference type="OMA" id="PDHNPAN"/>
<dbReference type="PATRIC" id="fig|43687.5.peg.554"/>
<evidence type="ECO:0000313" key="9">
    <source>
        <dbReference type="Proteomes" id="UP000056255"/>
    </source>
</evidence>
<dbReference type="EMBL" id="CP012175">
    <property type="protein sequence ID" value="AKV80399.1"/>
    <property type="molecule type" value="Genomic_DNA"/>
</dbReference>
<dbReference type="EMBL" id="CP012176">
    <property type="protein sequence ID" value="AKV82647.1"/>
    <property type="molecule type" value="Genomic_DNA"/>
</dbReference>
<dbReference type="GeneID" id="91754989"/>
<evidence type="ECO:0000313" key="7">
    <source>
        <dbReference type="EMBL" id="AKV82647.1"/>
    </source>
</evidence>
<evidence type="ECO:0000313" key="6">
    <source>
        <dbReference type="EMBL" id="AKV80399.1"/>
    </source>
</evidence>
<evidence type="ECO:0000313" key="3">
    <source>
        <dbReference type="EMBL" id="AKV73663.1"/>
    </source>
</evidence>